<name>A0A329MH56_9BACL</name>
<comment type="caution">
    <text evidence="5">The sequence shown here is derived from an EMBL/GenBank/DDBJ whole genome shotgun (WGS) entry which is preliminary data.</text>
</comment>
<protein>
    <submittedName>
        <fullName evidence="5">ArsR family transcriptional regulator</fullName>
    </submittedName>
</protein>
<evidence type="ECO:0000256" key="1">
    <source>
        <dbReference type="ARBA" id="ARBA00023015"/>
    </source>
</evidence>
<keyword evidence="2" id="KW-0238">DNA-binding</keyword>
<evidence type="ECO:0000313" key="5">
    <source>
        <dbReference type="EMBL" id="RAV18948.1"/>
    </source>
</evidence>
<keyword evidence="1" id="KW-0805">Transcription regulation</keyword>
<evidence type="ECO:0000256" key="3">
    <source>
        <dbReference type="ARBA" id="ARBA00023163"/>
    </source>
</evidence>
<dbReference type="InterPro" id="IPR036388">
    <property type="entry name" value="WH-like_DNA-bd_sf"/>
</dbReference>
<dbReference type="SUPFAM" id="SSF46785">
    <property type="entry name" value="Winged helix' DNA-binding domain"/>
    <property type="match status" value="1"/>
</dbReference>
<dbReference type="Gene3D" id="1.10.10.10">
    <property type="entry name" value="Winged helix-like DNA-binding domain superfamily/Winged helix DNA-binding domain"/>
    <property type="match status" value="1"/>
</dbReference>
<dbReference type="PROSITE" id="PS51000">
    <property type="entry name" value="HTH_DEOR_2"/>
    <property type="match status" value="1"/>
</dbReference>
<dbReference type="CDD" id="cd00090">
    <property type="entry name" value="HTH_ARSR"/>
    <property type="match status" value="1"/>
</dbReference>
<sequence>MNNDHESSTRKVLLNMMKTRGALSVGEMAKELRITEMAVRRHLNTLERDGLIETKLSRQAMGRPTHLYSLTMLADDLFPKNYHHLTLDLLGELEAEEGSDMIGRLFERRKEKLFAKYGERMEGKALPERVTELADIQNKNGYMVQLERQDEGEFVLTEYNCPIAQVAGQYNEACQCELTLFEKLLDADVERTECLTKGGAKCTYVIRKANQKTSP</sequence>
<dbReference type="InterPro" id="IPR001034">
    <property type="entry name" value="DeoR_HTH"/>
</dbReference>
<dbReference type="InterPro" id="IPR036390">
    <property type="entry name" value="WH_DNA-bd_sf"/>
</dbReference>
<dbReference type="PANTHER" id="PTHR38600">
    <property type="entry name" value="TRANSCRIPTIONAL REGULATORY PROTEIN"/>
    <property type="match status" value="1"/>
</dbReference>
<keyword evidence="3" id="KW-0804">Transcription</keyword>
<accession>A0A329MH56</accession>
<proteinExistence type="predicted"/>
<dbReference type="EMBL" id="QMFB01000014">
    <property type="protein sequence ID" value="RAV18948.1"/>
    <property type="molecule type" value="Genomic_DNA"/>
</dbReference>
<feature type="domain" description="HTH deoR-type" evidence="4">
    <location>
        <begin position="6"/>
        <end position="61"/>
    </location>
</feature>
<evidence type="ECO:0000256" key="2">
    <source>
        <dbReference type="ARBA" id="ARBA00023125"/>
    </source>
</evidence>
<dbReference type="RefSeq" id="WP_113033155.1">
    <property type="nucleotide sequence ID" value="NZ_QMFB01000014.1"/>
</dbReference>
<evidence type="ECO:0000313" key="6">
    <source>
        <dbReference type="Proteomes" id="UP000250369"/>
    </source>
</evidence>
<dbReference type="GO" id="GO:0003700">
    <property type="term" value="F:DNA-binding transcription factor activity"/>
    <property type="evidence" value="ECO:0007669"/>
    <property type="project" value="InterPro"/>
</dbReference>
<keyword evidence="6" id="KW-1185">Reference proteome</keyword>
<gene>
    <name evidence="5" type="ORF">DQG23_22615</name>
</gene>
<organism evidence="5 6">
    <name type="scientific">Paenibacillus contaminans</name>
    <dbReference type="NCBI Taxonomy" id="450362"/>
    <lineage>
        <taxon>Bacteria</taxon>
        <taxon>Bacillati</taxon>
        <taxon>Bacillota</taxon>
        <taxon>Bacilli</taxon>
        <taxon>Bacillales</taxon>
        <taxon>Paenibacillaceae</taxon>
        <taxon>Paenibacillus</taxon>
    </lineage>
</organism>
<reference evidence="5 6" key="1">
    <citation type="journal article" date="2009" name="Int. J. Syst. Evol. Microbiol.">
        <title>Paenibacillus contaminans sp. nov., isolated from a contaminated laboratory plate.</title>
        <authorList>
            <person name="Chou J.H."/>
            <person name="Lee J.H."/>
            <person name="Lin M.C."/>
            <person name="Chang P.S."/>
            <person name="Arun A.B."/>
            <person name="Young C.C."/>
            <person name="Chen W.M."/>
        </authorList>
    </citation>
    <scope>NUCLEOTIDE SEQUENCE [LARGE SCALE GENOMIC DNA]</scope>
    <source>
        <strain evidence="5 6">CKOBP-6</strain>
    </source>
</reference>
<evidence type="ECO:0000259" key="4">
    <source>
        <dbReference type="PROSITE" id="PS51000"/>
    </source>
</evidence>
<dbReference type="OrthoDB" id="155998at2"/>
<dbReference type="Proteomes" id="UP000250369">
    <property type="component" value="Unassembled WGS sequence"/>
</dbReference>
<dbReference type="PANTHER" id="PTHR38600:SF2">
    <property type="entry name" value="SLL0088 PROTEIN"/>
    <property type="match status" value="1"/>
</dbReference>
<dbReference type="GO" id="GO:0003677">
    <property type="term" value="F:DNA binding"/>
    <property type="evidence" value="ECO:0007669"/>
    <property type="project" value="UniProtKB-KW"/>
</dbReference>
<dbReference type="AlphaFoldDB" id="A0A329MH56"/>
<dbReference type="InterPro" id="IPR011991">
    <property type="entry name" value="ArsR-like_HTH"/>
</dbReference>
<dbReference type="Pfam" id="PF12840">
    <property type="entry name" value="HTH_20"/>
    <property type="match status" value="1"/>
</dbReference>